<gene>
    <name evidence="3" type="ORF">g.25266</name>
</gene>
<organism evidence="3">
    <name type="scientific">Graphocephala atropunctata</name>
    <dbReference type="NCBI Taxonomy" id="36148"/>
    <lineage>
        <taxon>Eukaryota</taxon>
        <taxon>Metazoa</taxon>
        <taxon>Ecdysozoa</taxon>
        <taxon>Arthropoda</taxon>
        <taxon>Hexapoda</taxon>
        <taxon>Insecta</taxon>
        <taxon>Pterygota</taxon>
        <taxon>Neoptera</taxon>
        <taxon>Paraneoptera</taxon>
        <taxon>Hemiptera</taxon>
        <taxon>Auchenorrhyncha</taxon>
        <taxon>Membracoidea</taxon>
        <taxon>Cicadellidae</taxon>
        <taxon>Cicadellinae</taxon>
        <taxon>Cicadellini</taxon>
        <taxon>Graphocephala</taxon>
    </lineage>
</organism>
<reference evidence="3" key="1">
    <citation type="submission" date="2015-11" db="EMBL/GenBank/DDBJ databases">
        <title>De novo transcriptome assembly of four potential Pierce s Disease insect vectors from Arizona vineyards.</title>
        <authorList>
            <person name="Tassone E.E."/>
        </authorList>
    </citation>
    <scope>NUCLEOTIDE SEQUENCE</scope>
</reference>
<feature type="compositionally biased region" description="Low complexity" evidence="1">
    <location>
        <begin position="48"/>
        <end position="59"/>
    </location>
</feature>
<accession>A0A1B6LI04</accession>
<feature type="transmembrane region" description="Helical" evidence="2">
    <location>
        <begin position="78"/>
        <end position="101"/>
    </location>
</feature>
<keyword evidence="2" id="KW-1133">Transmembrane helix</keyword>
<evidence type="ECO:0000256" key="1">
    <source>
        <dbReference type="SAM" id="MobiDB-lite"/>
    </source>
</evidence>
<keyword evidence="2" id="KW-0812">Transmembrane</keyword>
<evidence type="ECO:0000313" key="3">
    <source>
        <dbReference type="EMBL" id="JAT23293.1"/>
    </source>
</evidence>
<dbReference type="AlphaFoldDB" id="A0A1B6LI04"/>
<evidence type="ECO:0000256" key="2">
    <source>
        <dbReference type="SAM" id="Phobius"/>
    </source>
</evidence>
<feature type="region of interest" description="Disordered" evidence="1">
    <location>
        <begin position="48"/>
        <end position="67"/>
    </location>
</feature>
<proteinExistence type="predicted"/>
<name>A0A1B6LI04_9HEMI</name>
<sequence>MQRYLVRVRTSTKAIWSLSVSCSFAPAEQESIHWQLLQQIAQNSSSSISKSHCNSSNSNDTPLTTTRDHTELIPHNHLIMMLLLCSASISSIGSFIKIYLISAQSVTEDISLNKP</sequence>
<dbReference type="EMBL" id="GEBQ01016684">
    <property type="protein sequence ID" value="JAT23293.1"/>
    <property type="molecule type" value="Transcribed_RNA"/>
</dbReference>
<protein>
    <submittedName>
        <fullName evidence="3">Uncharacterized protein</fullName>
    </submittedName>
</protein>
<keyword evidence="2" id="KW-0472">Membrane</keyword>